<dbReference type="HOGENOM" id="CLU_1499772_0_0_1"/>
<evidence type="ECO:0000313" key="2">
    <source>
        <dbReference type="EMBL" id="KGK34612.1"/>
    </source>
</evidence>
<sequence>GRTSSSSSLSQSLSSLHSVSPAGLQLNKVSPFGNGTIDFGISQLSVPYDVAPVTASLNISMPVKPDEETNRILSTTSDFSLRKGNEFLPTIPDSDDEYSLLKGDFDDDNDADDDESSIYENHGYYRRGSDLITERIPSSLGKRSKSISFVNKRPKSASSSIPQNISEAAIKNRQPTMSPD</sequence>
<evidence type="ECO:0000313" key="3">
    <source>
        <dbReference type="Proteomes" id="UP000029867"/>
    </source>
</evidence>
<accession>A0A099NRN5</accession>
<reference evidence="3" key="1">
    <citation type="journal article" date="2014" name="Microb. Cell Fact.">
        <title>Exploiting Issatchenkia orientalis SD108 for succinic acid production.</title>
        <authorList>
            <person name="Xiao H."/>
            <person name="Shao Z."/>
            <person name="Jiang Y."/>
            <person name="Dole S."/>
            <person name="Zhao H."/>
        </authorList>
    </citation>
    <scope>NUCLEOTIDE SEQUENCE [LARGE SCALE GENOMIC DNA]</scope>
    <source>
        <strain evidence="3">SD108</strain>
    </source>
</reference>
<feature type="region of interest" description="Disordered" evidence="1">
    <location>
        <begin position="1"/>
        <end position="20"/>
    </location>
</feature>
<proteinExistence type="predicted"/>
<feature type="compositionally biased region" description="Polar residues" evidence="1">
    <location>
        <begin position="156"/>
        <end position="166"/>
    </location>
</feature>
<name>A0A099NRN5_PICKU</name>
<comment type="caution">
    <text evidence="2">The sequence shown here is derived from an EMBL/GenBank/DDBJ whole genome shotgun (WGS) entry which is preliminary data.</text>
</comment>
<dbReference type="VEuPathDB" id="FungiDB:C5L36_0A03590"/>
<evidence type="ECO:0000256" key="1">
    <source>
        <dbReference type="SAM" id="MobiDB-lite"/>
    </source>
</evidence>
<protein>
    <submittedName>
        <fullName evidence="2">Uncharacterized protein</fullName>
    </submittedName>
</protein>
<dbReference type="Proteomes" id="UP000029867">
    <property type="component" value="Unassembled WGS sequence"/>
</dbReference>
<gene>
    <name evidence="2" type="ORF">JL09_g6240</name>
</gene>
<feature type="non-terminal residue" evidence="2">
    <location>
        <position position="180"/>
    </location>
</feature>
<dbReference type="EMBL" id="JQFK01001462">
    <property type="protein sequence ID" value="KGK34612.1"/>
    <property type="molecule type" value="Genomic_DNA"/>
</dbReference>
<feature type="region of interest" description="Disordered" evidence="1">
    <location>
        <begin position="141"/>
        <end position="180"/>
    </location>
</feature>
<dbReference type="AlphaFoldDB" id="A0A099NRN5"/>
<feature type="non-terminal residue" evidence="2">
    <location>
        <position position="1"/>
    </location>
</feature>
<organism evidence="2 3">
    <name type="scientific">Pichia kudriavzevii</name>
    <name type="common">Yeast</name>
    <name type="synonym">Issatchenkia orientalis</name>
    <dbReference type="NCBI Taxonomy" id="4909"/>
    <lineage>
        <taxon>Eukaryota</taxon>
        <taxon>Fungi</taxon>
        <taxon>Dikarya</taxon>
        <taxon>Ascomycota</taxon>
        <taxon>Saccharomycotina</taxon>
        <taxon>Pichiomycetes</taxon>
        <taxon>Pichiales</taxon>
        <taxon>Pichiaceae</taxon>
        <taxon>Pichia</taxon>
    </lineage>
</organism>